<feature type="chain" id="PRO_5046375233" description="Adenylate cyclase" evidence="2">
    <location>
        <begin position="27"/>
        <end position="95"/>
    </location>
</feature>
<name>A0ABP7DD47_9MICO</name>
<feature type="signal peptide" evidence="2">
    <location>
        <begin position="1"/>
        <end position="26"/>
    </location>
</feature>
<dbReference type="Proteomes" id="UP001501468">
    <property type="component" value="Unassembled WGS sequence"/>
</dbReference>
<evidence type="ECO:0000313" key="4">
    <source>
        <dbReference type="Proteomes" id="UP001501468"/>
    </source>
</evidence>
<sequence length="95" mass="9460">MHNRLIAATGAALVIMAISGAAPALASGNPSGTGPPSQSCQDIEAAGGTTPGNAARSPGSPFNEPGINSQNGGIGGQHYSERSQYDVACYHVSQH</sequence>
<reference evidence="4" key="1">
    <citation type="journal article" date="2019" name="Int. J. Syst. Evol. Microbiol.">
        <title>The Global Catalogue of Microorganisms (GCM) 10K type strain sequencing project: providing services to taxonomists for standard genome sequencing and annotation.</title>
        <authorList>
            <consortium name="The Broad Institute Genomics Platform"/>
            <consortium name="The Broad Institute Genome Sequencing Center for Infectious Disease"/>
            <person name="Wu L."/>
            <person name="Ma J."/>
        </authorList>
    </citation>
    <scope>NUCLEOTIDE SEQUENCE [LARGE SCALE GENOMIC DNA]</scope>
    <source>
        <strain evidence="4">JCM 17125</strain>
    </source>
</reference>
<feature type="compositionally biased region" description="Polar residues" evidence="1">
    <location>
        <begin position="28"/>
        <end position="41"/>
    </location>
</feature>
<accession>A0ABP7DD47</accession>
<keyword evidence="2" id="KW-0732">Signal</keyword>
<organism evidence="3 4">
    <name type="scientific">Terrabacter ginsenosidimutans</name>
    <dbReference type="NCBI Taxonomy" id="490575"/>
    <lineage>
        <taxon>Bacteria</taxon>
        <taxon>Bacillati</taxon>
        <taxon>Actinomycetota</taxon>
        <taxon>Actinomycetes</taxon>
        <taxon>Micrococcales</taxon>
        <taxon>Intrasporangiaceae</taxon>
        <taxon>Terrabacter</taxon>
    </lineage>
</organism>
<comment type="caution">
    <text evidence="3">The sequence shown here is derived from an EMBL/GenBank/DDBJ whole genome shotgun (WGS) entry which is preliminary data.</text>
</comment>
<dbReference type="EMBL" id="BAABDC010000002">
    <property type="protein sequence ID" value="GAA3702628.1"/>
    <property type="molecule type" value="Genomic_DNA"/>
</dbReference>
<evidence type="ECO:0000256" key="1">
    <source>
        <dbReference type="SAM" id="MobiDB-lite"/>
    </source>
</evidence>
<feature type="region of interest" description="Disordered" evidence="1">
    <location>
        <begin position="24"/>
        <end position="79"/>
    </location>
</feature>
<evidence type="ECO:0000313" key="3">
    <source>
        <dbReference type="EMBL" id="GAA3702628.1"/>
    </source>
</evidence>
<proteinExistence type="predicted"/>
<evidence type="ECO:0008006" key="5">
    <source>
        <dbReference type="Google" id="ProtNLM"/>
    </source>
</evidence>
<protein>
    <recommendedName>
        <fullName evidence="5">Adenylate cyclase</fullName>
    </recommendedName>
</protein>
<dbReference type="RefSeq" id="WP_344944823.1">
    <property type="nucleotide sequence ID" value="NZ_BAABDC010000002.1"/>
</dbReference>
<gene>
    <name evidence="3" type="ORF">GCM10022399_18840</name>
</gene>
<keyword evidence="4" id="KW-1185">Reference proteome</keyword>
<evidence type="ECO:0000256" key="2">
    <source>
        <dbReference type="SAM" id="SignalP"/>
    </source>
</evidence>